<dbReference type="InterPro" id="IPR056156">
    <property type="entry name" value="TPR_IF140_C"/>
</dbReference>
<accession>A0A0B1TNW5</accession>
<dbReference type="Pfam" id="PF24760">
    <property type="entry name" value="TPR_IF140_C"/>
    <property type="match status" value="1"/>
</dbReference>
<feature type="domain" description="IF140 C-terminal TPR" evidence="1">
    <location>
        <begin position="6"/>
        <end position="56"/>
    </location>
</feature>
<keyword evidence="3" id="KW-1185">Reference proteome</keyword>
<protein>
    <recommendedName>
        <fullName evidence="1">IF140 C-terminal TPR domain-containing protein</fullName>
    </recommendedName>
</protein>
<organism evidence="2 3">
    <name type="scientific">Oesophagostomum dentatum</name>
    <name type="common">Nodular worm</name>
    <dbReference type="NCBI Taxonomy" id="61180"/>
    <lineage>
        <taxon>Eukaryota</taxon>
        <taxon>Metazoa</taxon>
        <taxon>Ecdysozoa</taxon>
        <taxon>Nematoda</taxon>
        <taxon>Chromadorea</taxon>
        <taxon>Rhabditida</taxon>
        <taxon>Rhabditina</taxon>
        <taxon>Rhabditomorpha</taxon>
        <taxon>Strongyloidea</taxon>
        <taxon>Strongylidae</taxon>
        <taxon>Oesophagostomum</taxon>
    </lineage>
</organism>
<evidence type="ECO:0000259" key="1">
    <source>
        <dbReference type="Pfam" id="PF24760"/>
    </source>
</evidence>
<reference evidence="2 3" key="1">
    <citation type="submission" date="2014-03" db="EMBL/GenBank/DDBJ databases">
        <title>Draft genome of the hookworm Oesophagostomum dentatum.</title>
        <authorList>
            <person name="Mitreva M."/>
        </authorList>
    </citation>
    <scope>NUCLEOTIDE SEQUENCE [LARGE SCALE GENOMIC DNA]</scope>
    <source>
        <strain evidence="2 3">OD-Hann</strain>
    </source>
</reference>
<evidence type="ECO:0000313" key="3">
    <source>
        <dbReference type="Proteomes" id="UP000053660"/>
    </source>
</evidence>
<evidence type="ECO:0000313" key="2">
    <source>
        <dbReference type="EMBL" id="KHJ99218.1"/>
    </source>
</evidence>
<dbReference type="EMBL" id="KN549234">
    <property type="protein sequence ID" value="KHJ99218.1"/>
    <property type="molecule type" value="Genomic_DNA"/>
</dbReference>
<sequence length="115" mass="13213">MERTYENDAVLQLQSLVENSSEDSIIRPSHIYSLLIAHYAGKQNYRPAYRCITQLQKIQKNLDLSTIVDPELLDKICDELDVPRVTVRKAEEGDSDSEVQGVEYSHAMKKREALF</sequence>
<proteinExistence type="predicted"/>
<dbReference type="OrthoDB" id="5868830at2759"/>
<name>A0A0B1TNW5_OESDE</name>
<dbReference type="Proteomes" id="UP000053660">
    <property type="component" value="Unassembled WGS sequence"/>
</dbReference>
<gene>
    <name evidence="2" type="ORF">OESDEN_00782</name>
</gene>
<dbReference type="AlphaFoldDB" id="A0A0B1TNW5"/>